<keyword evidence="2" id="KW-1185">Reference proteome</keyword>
<reference evidence="1 2" key="1">
    <citation type="journal article" date="2019" name="Genome Biol. Evol.">
        <title>Insights into the evolution of the New World diploid cottons (Gossypium, subgenus Houzingenia) based on genome sequencing.</title>
        <authorList>
            <person name="Grover C.E."/>
            <person name="Arick M.A. 2nd"/>
            <person name="Thrash A."/>
            <person name="Conover J.L."/>
            <person name="Sanders W.S."/>
            <person name="Peterson D.G."/>
            <person name="Frelichowski J.E."/>
            <person name="Scheffler J.A."/>
            <person name="Scheffler B.E."/>
            <person name="Wendel J.F."/>
        </authorList>
    </citation>
    <scope>NUCLEOTIDE SEQUENCE [LARGE SCALE GENOMIC DNA]</scope>
    <source>
        <strain evidence="1">157</strain>
        <tissue evidence="1">Leaf</tissue>
    </source>
</reference>
<dbReference type="AlphaFoldDB" id="A0A7J8MCT4"/>
<evidence type="ECO:0000313" key="2">
    <source>
        <dbReference type="Proteomes" id="UP000593572"/>
    </source>
</evidence>
<sequence>MAVHPQQSFLTLSLNLLTNPHDHLIYLTYNILALSKLCCFTDSSN</sequence>
<comment type="caution">
    <text evidence="1">The sequence shown here is derived from an EMBL/GenBank/DDBJ whole genome shotgun (WGS) entry which is preliminary data.</text>
</comment>
<accession>A0A7J8MCT4</accession>
<protein>
    <submittedName>
        <fullName evidence="1">Uncharacterized protein</fullName>
    </submittedName>
</protein>
<proteinExistence type="predicted"/>
<gene>
    <name evidence="1" type="ORF">Golob_007573</name>
</gene>
<organism evidence="1 2">
    <name type="scientific">Gossypium lobatum</name>
    <dbReference type="NCBI Taxonomy" id="34289"/>
    <lineage>
        <taxon>Eukaryota</taxon>
        <taxon>Viridiplantae</taxon>
        <taxon>Streptophyta</taxon>
        <taxon>Embryophyta</taxon>
        <taxon>Tracheophyta</taxon>
        <taxon>Spermatophyta</taxon>
        <taxon>Magnoliopsida</taxon>
        <taxon>eudicotyledons</taxon>
        <taxon>Gunneridae</taxon>
        <taxon>Pentapetalae</taxon>
        <taxon>rosids</taxon>
        <taxon>malvids</taxon>
        <taxon>Malvales</taxon>
        <taxon>Malvaceae</taxon>
        <taxon>Malvoideae</taxon>
        <taxon>Gossypium</taxon>
    </lineage>
</organism>
<dbReference type="Proteomes" id="UP000593572">
    <property type="component" value="Unassembled WGS sequence"/>
</dbReference>
<evidence type="ECO:0000313" key="1">
    <source>
        <dbReference type="EMBL" id="MBA0562537.1"/>
    </source>
</evidence>
<name>A0A7J8MCT4_9ROSI</name>
<dbReference type="EMBL" id="JABEZX010000008">
    <property type="protein sequence ID" value="MBA0562537.1"/>
    <property type="molecule type" value="Genomic_DNA"/>
</dbReference>